<dbReference type="Gene3D" id="3.40.630.30">
    <property type="match status" value="1"/>
</dbReference>
<keyword evidence="3" id="KW-1185">Reference proteome</keyword>
<gene>
    <name evidence="2" type="ORF">CONCODRAFT_18573</name>
</gene>
<dbReference type="EMBL" id="KQ964548">
    <property type="protein sequence ID" value="KXN69093.1"/>
    <property type="molecule type" value="Genomic_DNA"/>
</dbReference>
<dbReference type="PANTHER" id="PTHR13355">
    <property type="entry name" value="GLUCOSAMINE 6-PHOSPHATE N-ACETYLTRANSFERASE"/>
    <property type="match status" value="1"/>
</dbReference>
<dbReference type="STRING" id="796925.A0A137P229"/>
<keyword evidence="2" id="KW-0012">Acyltransferase</keyword>
<evidence type="ECO:0000313" key="2">
    <source>
        <dbReference type="EMBL" id="KXN69093.1"/>
    </source>
</evidence>
<dbReference type="InterPro" id="IPR039143">
    <property type="entry name" value="GNPNAT1-like"/>
</dbReference>
<reference evidence="2 3" key="1">
    <citation type="journal article" date="2015" name="Genome Biol. Evol.">
        <title>Phylogenomic analyses indicate that early fungi evolved digesting cell walls of algal ancestors of land plants.</title>
        <authorList>
            <person name="Chang Y."/>
            <person name="Wang S."/>
            <person name="Sekimoto S."/>
            <person name="Aerts A.L."/>
            <person name="Choi C."/>
            <person name="Clum A."/>
            <person name="LaButti K.M."/>
            <person name="Lindquist E.A."/>
            <person name="Yee Ngan C."/>
            <person name="Ohm R.A."/>
            <person name="Salamov A.A."/>
            <person name="Grigoriev I.V."/>
            <person name="Spatafora J.W."/>
            <person name="Berbee M.L."/>
        </authorList>
    </citation>
    <scope>NUCLEOTIDE SEQUENCE [LARGE SCALE GENOMIC DNA]</scope>
    <source>
        <strain evidence="2 3">NRRL 28638</strain>
    </source>
</reference>
<organism evidence="2 3">
    <name type="scientific">Conidiobolus coronatus (strain ATCC 28846 / CBS 209.66 / NRRL 28638)</name>
    <name type="common">Delacroixia coronata</name>
    <dbReference type="NCBI Taxonomy" id="796925"/>
    <lineage>
        <taxon>Eukaryota</taxon>
        <taxon>Fungi</taxon>
        <taxon>Fungi incertae sedis</taxon>
        <taxon>Zoopagomycota</taxon>
        <taxon>Entomophthoromycotina</taxon>
        <taxon>Entomophthoromycetes</taxon>
        <taxon>Entomophthorales</taxon>
        <taxon>Ancylistaceae</taxon>
        <taxon>Conidiobolus</taxon>
    </lineage>
</organism>
<dbReference type="CDD" id="cd04301">
    <property type="entry name" value="NAT_SF"/>
    <property type="match status" value="1"/>
</dbReference>
<dbReference type="Proteomes" id="UP000070444">
    <property type="component" value="Unassembled WGS sequence"/>
</dbReference>
<dbReference type="PROSITE" id="PS51186">
    <property type="entry name" value="GNAT"/>
    <property type="match status" value="1"/>
</dbReference>
<dbReference type="GO" id="GO:0006048">
    <property type="term" value="P:UDP-N-acetylglucosamine biosynthetic process"/>
    <property type="evidence" value="ECO:0007669"/>
    <property type="project" value="UniProtKB-UniPathway"/>
</dbReference>
<dbReference type="SUPFAM" id="SSF55729">
    <property type="entry name" value="Acyl-CoA N-acyltransferases (Nat)"/>
    <property type="match status" value="1"/>
</dbReference>
<protein>
    <submittedName>
        <fullName evidence="2">Acyl-CoA N-acyltransferase</fullName>
    </submittedName>
</protein>
<dbReference type="AlphaFoldDB" id="A0A137P229"/>
<dbReference type="InterPro" id="IPR000182">
    <property type="entry name" value="GNAT_dom"/>
</dbReference>
<keyword evidence="2" id="KW-0808">Transferase</keyword>
<evidence type="ECO:0000313" key="3">
    <source>
        <dbReference type="Proteomes" id="UP000070444"/>
    </source>
</evidence>
<name>A0A137P229_CONC2</name>
<evidence type="ECO:0000259" key="1">
    <source>
        <dbReference type="PROSITE" id="PS51186"/>
    </source>
</evidence>
<dbReference type="InterPro" id="IPR016181">
    <property type="entry name" value="Acyl_CoA_acyltransferase"/>
</dbReference>
<dbReference type="GO" id="GO:0008080">
    <property type="term" value="F:N-acetyltransferase activity"/>
    <property type="evidence" value="ECO:0007669"/>
    <property type="project" value="TreeGrafter"/>
</dbReference>
<proteinExistence type="predicted"/>
<feature type="domain" description="N-acetyltransferase" evidence="1">
    <location>
        <begin position="8"/>
        <end position="152"/>
    </location>
</feature>
<sequence length="152" mass="17043">MTQDSDIQVGLANTEALRQLIYKLRDDVFIQEQGYVLESEVDEYDADAIQFIVTDGPIDKADKALATCRLILKADDLGKIGRVAVDLTQRGRKIGSILMQYVHEHAKSIGLRGIRLSSQHDKSPFYARLGYESVGEVYLEEGTPHIAMKLDF</sequence>
<dbReference type="UniPathway" id="UPA00113">
    <property type="reaction ID" value="UER00529"/>
</dbReference>
<accession>A0A137P229</accession>
<dbReference type="OrthoDB" id="329272at2759"/>
<dbReference type="Pfam" id="PF13673">
    <property type="entry name" value="Acetyltransf_10"/>
    <property type="match status" value="1"/>
</dbReference>